<evidence type="ECO:0000256" key="1">
    <source>
        <dbReference type="ARBA" id="ARBA00011012"/>
    </source>
</evidence>
<dbReference type="Pfam" id="PF08569">
    <property type="entry name" value="Mo25"/>
    <property type="match status" value="1"/>
</dbReference>
<organism evidence="2 3">
    <name type="scientific">Mikania micrantha</name>
    <name type="common">bitter vine</name>
    <dbReference type="NCBI Taxonomy" id="192012"/>
    <lineage>
        <taxon>Eukaryota</taxon>
        <taxon>Viridiplantae</taxon>
        <taxon>Streptophyta</taxon>
        <taxon>Embryophyta</taxon>
        <taxon>Tracheophyta</taxon>
        <taxon>Spermatophyta</taxon>
        <taxon>Magnoliopsida</taxon>
        <taxon>eudicotyledons</taxon>
        <taxon>Gunneridae</taxon>
        <taxon>Pentapetalae</taxon>
        <taxon>asterids</taxon>
        <taxon>campanulids</taxon>
        <taxon>Asterales</taxon>
        <taxon>Asteraceae</taxon>
        <taxon>Asteroideae</taxon>
        <taxon>Heliantheae alliance</taxon>
        <taxon>Eupatorieae</taxon>
        <taxon>Mikania</taxon>
    </lineage>
</organism>
<dbReference type="EMBL" id="SZYD01000017">
    <property type="protein sequence ID" value="KAD3067181.1"/>
    <property type="molecule type" value="Genomic_DNA"/>
</dbReference>
<comment type="caution">
    <text evidence="2">The sequence shown here is derived from an EMBL/GenBank/DDBJ whole genome shotgun (WGS) entry which is preliminary data.</text>
</comment>
<dbReference type="PANTHER" id="PTHR10182">
    <property type="entry name" value="CALCIUM-BINDING PROTEIN 39-RELATED"/>
    <property type="match status" value="1"/>
</dbReference>
<dbReference type="InterPro" id="IPR013878">
    <property type="entry name" value="Mo25"/>
</dbReference>
<evidence type="ECO:0000313" key="2">
    <source>
        <dbReference type="EMBL" id="KAD3067181.1"/>
    </source>
</evidence>
<dbReference type="OrthoDB" id="609103at2759"/>
<proteinExistence type="inferred from homology"/>
<dbReference type="Proteomes" id="UP000326396">
    <property type="component" value="Linkage Group LG7"/>
</dbReference>
<dbReference type="GO" id="GO:0035556">
    <property type="term" value="P:intracellular signal transduction"/>
    <property type="evidence" value="ECO:0007669"/>
    <property type="project" value="TreeGrafter"/>
</dbReference>
<reference evidence="2 3" key="1">
    <citation type="submission" date="2019-05" db="EMBL/GenBank/DDBJ databases">
        <title>Mikania micrantha, genome provides insights into the molecular mechanism of rapid growth.</title>
        <authorList>
            <person name="Liu B."/>
        </authorList>
    </citation>
    <scope>NUCLEOTIDE SEQUENCE [LARGE SCALE GENOMIC DNA]</scope>
    <source>
        <strain evidence="2">NLD-2019</strain>
        <tissue evidence="2">Leaf</tissue>
    </source>
</reference>
<dbReference type="PANTHER" id="PTHR10182:SF29">
    <property type="entry name" value="ARMADILLO-LIKE HELICAL, MO25-LIKE PROTEIN-RELATED"/>
    <property type="match status" value="1"/>
</dbReference>
<dbReference type="InterPro" id="IPR011989">
    <property type="entry name" value="ARM-like"/>
</dbReference>
<gene>
    <name evidence="2" type="ORF">E3N88_35061</name>
</gene>
<dbReference type="SUPFAM" id="SSF48371">
    <property type="entry name" value="ARM repeat"/>
    <property type="match status" value="1"/>
</dbReference>
<dbReference type="InterPro" id="IPR016024">
    <property type="entry name" value="ARM-type_fold"/>
</dbReference>
<protein>
    <submittedName>
        <fullName evidence="2">Uncharacterized protein</fullName>
    </submittedName>
</protein>
<accession>A0A5N6M069</accession>
<keyword evidence="3" id="KW-1185">Reference proteome</keyword>
<dbReference type="Gene3D" id="1.25.10.10">
    <property type="entry name" value="Leucine-rich Repeat Variant"/>
    <property type="match status" value="1"/>
</dbReference>
<comment type="similarity">
    <text evidence="1">Belongs to the Mo25 family.</text>
</comment>
<name>A0A5N6M069_9ASTR</name>
<dbReference type="AlphaFoldDB" id="A0A5N6M069"/>
<evidence type="ECO:0000313" key="3">
    <source>
        <dbReference type="Proteomes" id="UP000326396"/>
    </source>
</evidence>
<dbReference type="GO" id="GO:0043539">
    <property type="term" value="F:protein serine/threonine kinase activator activity"/>
    <property type="evidence" value="ECO:0007669"/>
    <property type="project" value="TreeGrafter"/>
</dbReference>
<sequence>MNSKKLRSPAEVVQKTRSLLLYSKNSLDAGSQMTEMNSLLRELKLILYGDDESEPSDEACAQLTTEFFREDTLRLLIISLPKLNLEARKDTTQVVASLQRQPLPSRLEASKYLEANLDLLDVLISGYDDHQLALHYGRMLKESLRHQVVASYLLKPRQLEKLFRYIQHPSFDIAADAADAFKDLLTRHKSTVSESLSTNYCWFFTEMNEKLLKSANYITRRQAVKLLGCILLDRSNSCVMTRYVSSKDNLIILMNLLRDQSKSIQIDAFHVFKLFVANENKPSEIVSILVTNRSKILRLLGAFGYTDDEVFESDKIQSEVGLKELEYLEVVRGTIERLEQIKSRMKVTQDRQKSCADKRRMPIEFQIGDMVLLNVSREKDLFIFKRAAIKSKDYHTVDLASGNHTVDLTGWYLGYANTEFWVLVTRVKIRLNIGMTRSRCDGKNAGLERRHGRERQEVLKGWQRRERRD</sequence>